<sequence>MGFQLLSLNASMVTCLLKHCLKRLNLVSVHFLCAHQAKFVKVKCVHKTSTMFRIVYIAVSASKTLFSHYPFTPFISCSSMLESVQFLADIQQLRLTIAFLDWSIKKTC</sequence>
<proteinExistence type="predicted"/>
<protein>
    <submittedName>
        <fullName evidence="1">Uncharacterized protein</fullName>
    </submittedName>
</protein>
<accession>A0A6G5AEX8</accession>
<reference evidence="1" key="1">
    <citation type="submission" date="2020-03" db="EMBL/GenBank/DDBJ databases">
        <title>A transcriptome and proteome of the tick Rhipicephalus microplus shaped by the genetic composition of its hosts and developmental stage.</title>
        <authorList>
            <person name="Garcia G.R."/>
            <person name="Ribeiro J.M.C."/>
            <person name="Maruyama S.R."/>
            <person name="Gardinasse L.G."/>
            <person name="Nelson K."/>
            <person name="Ferreira B.R."/>
            <person name="Andrade T.G."/>
            <person name="Santos I.K.F.M."/>
        </authorList>
    </citation>
    <scope>NUCLEOTIDE SEQUENCE</scope>
    <source>
        <strain evidence="1">NSGR</strain>
        <tissue evidence="1">Salivary glands</tissue>
    </source>
</reference>
<dbReference type="EMBL" id="GIKN01007269">
    <property type="protein sequence ID" value="NIE49542.1"/>
    <property type="molecule type" value="Transcribed_RNA"/>
</dbReference>
<organism evidence="1">
    <name type="scientific">Rhipicephalus microplus</name>
    <name type="common">Cattle tick</name>
    <name type="synonym">Boophilus microplus</name>
    <dbReference type="NCBI Taxonomy" id="6941"/>
    <lineage>
        <taxon>Eukaryota</taxon>
        <taxon>Metazoa</taxon>
        <taxon>Ecdysozoa</taxon>
        <taxon>Arthropoda</taxon>
        <taxon>Chelicerata</taxon>
        <taxon>Arachnida</taxon>
        <taxon>Acari</taxon>
        <taxon>Parasitiformes</taxon>
        <taxon>Ixodida</taxon>
        <taxon>Ixodoidea</taxon>
        <taxon>Ixodidae</taxon>
        <taxon>Rhipicephalinae</taxon>
        <taxon>Rhipicephalus</taxon>
        <taxon>Boophilus</taxon>
    </lineage>
</organism>
<evidence type="ECO:0000313" key="1">
    <source>
        <dbReference type="EMBL" id="NIE49542.1"/>
    </source>
</evidence>
<name>A0A6G5AEX8_RHIMP</name>
<dbReference type="AlphaFoldDB" id="A0A6G5AEX8"/>